<dbReference type="InterPro" id="IPR029063">
    <property type="entry name" value="SAM-dependent_MTases_sf"/>
</dbReference>
<comment type="similarity">
    <text evidence="2">Belongs to the methyltransferase superfamily. HEN1 family.</text>
</comment>
<evidence type="ECO:0000256" key="8">
    <source>
        <dbReference type="ARBA" id="ARBA00022842"/>
    </source>
</evidence>
<evidence type="ECO:0000256" key="11">
    <source>
        <dbReference type="ARBA" id="ARBA00035025"/>
    </source>
</evidence>
<comment type="caution">
    <text evidence="13">The sequence shown here is derived from an EMBL/GenBank/DDBJ whole genome shotgun (WGS) entry which is preliminary data.</text>
</comment>
<evidence type="ECO:0000256" key="5">
    <source>
        <dbReference type="ARBA" id="ARBA00022679"/>
    </source>
</evidence>
<evidence type="ECO:0000256" key="7">
    <source>
        <dbReference type="ARBA" id="ARBA00022723"/>
    </source>
</evidence>
<dbReference type="Pfam" id="PF13489">
    <property type="entry name" value="Methyltransf_23"/>
    <property type="match status" value="1"/>
</dbReference>
<dbReference type="PANTHER" id="PTHR21404:SF3">
    <property type="entry name" value="SMALL RNA 2'-O-METHYLTRANSFERASE"/>
    <property type="match status" value="1"/>
</dbReference>
<keyword evidence="10" id="KW-0943">RNA-mediated gene silencing</keyword>
<dbReference type="Gene3D" id="3.40.50.150">
    <property type="entry name" value="Vaccinia Virus protein VP39"/>
    <property type="match status" value="1"/>
</dbReference>
<dbReference type="PANTHER" id="PTHR21404">
    <property type="entry name" value="HEN1"/>
    <property type="match status" value="1"/>
</dbReference>
<dbReference type="GO" id="GO:0003723">
    <property type="term" value="F:RNA binding"/>
    <property type="evidence" value="ECO:0007669"/>
    <property type="project" value="UniProtKB-KW"/>
</dbReference>
<keyword evidence="9" id="KW-0694">RNA-binding</keyword>
<keyword evidence="14" id="KW-1185">Reference proteome</keyword>
<keyword evidence="6" id="KW-0949">S-adenosyl-L-methionine</keyword>
<evidence type="ECO:0000256" key="12">
    <source>
        <dbReference type="ARBA" id="ARBA00048418"/>
    </source>
</evidence>
<dbReference type="GO" id="GO:0005634">
    <property type="term" value="C:nucleus"/>
    <property type="evidence" value="ECO:0007669"/>
    <property type="project" value="TreeGrafter"/>
</dbReference>
<comment type="catalytic activity">
    <reaction evidence="12">
        <text>small RNA 3'-end nucleotide + S-adenosyl-L-methionine = small RNA 3'-end 2'-O-methylnucleotide + S-adenosyl-L-homocysteine + H(+)</text>
        <dbReference type="Rhea" id="RHEA:37887"/>
        <dbReference type="Rhea" id="RHEA-COMP:10415"/>
        <dbReference type="Rhea" id="RHEA-COMP:10416"/>
        <dbReference type="ChEBI" id="CHEBI:15378"/>
        <dbReference type="ChEBI" id="CHEBI:57856"/>
        <dbReference type="ChEBI" id="CHEBI:59789"/>
        <dbReference type="ChEBI" id="CHEBI:74896"/>
        <dbReference type="ChEBI" id="CHEBI:74898"/>
        <dbReference type="EC" id="2.1.1.386"/>
    </reaction>
</comment>
<name>A0A9P7BUJ3_RHIOR</name>
<evidence type="ECO:0000256" key="9">
    <source>
        <dbReference type="ARBA" id="ARBA00022884"/>
    </source>
</evidence>
<sequence>MKDYVEENEQCFCPPLWRQRRLFILDTLRQFQVQSVLDYGCGEASVLSFLISSSESDGIKKMAGIDICSQILEEAIEACLPWPSDYKQKRMHPLEIDIYKGSVGVPDDRLKAYEAIVCSEVIEHLYEEDLKPFFEVTLGFYRPRVLIVTTPNCEYNVNFPDLQYGTEKAIFRHDDHKFEWTRRQFQNWCLEGATKYDYEMKLHGIGLLNNKQNSLENGHCTQACIFIRRDKDRINTESAGERHELLKHIEFPYYDEPPKSEEEILQEIYSFIEVLCKADYYAHTERNRCQPKKSEDTFDLDATVDWNTFDIKEKEYLFITKDVHEDNKQQPSFTITPLEIPILHIWDISRIRQLCKTIERLKELLAINQDTVIYTIDEDRLIVNKAYEVTED</sequence>
<keyword evidence="5" id="KW-0808">Transferase</keyword>
<evidence type="ECO:0000313" key="14">
    <source>
        <dbReference type="Proteomes" id="UP000716291"/>
    </source>
</evidence>
<organism evidence="13 14">
    <name type="scientific">Rhizopus oryzae</name>
    <name type="common">Mucormycosis agent</name>
    <name type="synonym">Rhizopus arrhizus var. delemar</name>
    <dbReference type="NCBI Taxonomy" id="64495"/>
    <lineage>
        <taxon>Eukaryota</taxon>
        <taxon>Fungi</taxon>
        <taxon>Fungi incertae sedis</taxon>
        <taxon>Mucoromycota</taxon>
        <taxon>Mucoromycotina</taxon>
        <taxon>Mucoromycetes</taxon>
        <taxon>Mucorales</taxon>
        <taxon>Mucorineae</taxon>
        <taxon>Rhizopodaceae</taxon>
        <taxon>Rhizopus</taxon>
    </lineage>
</organism>
<accession>A0A9P7BUJ3</accession>
<evidence type="ECO:0000313" key="13">
    <source>
        <dbReference type="EMBL" id="KAG1311351.1"/>
    </source>
</evidence>
<keyword evidence="7" id="KW-0479">Metal-binding</keyword>
<evidence type="ECO:0000256" key="10">
    <source>
        <dbReference type="ARBA" id="ARBA00023158"/>
    </source>
</evidence>
<keyword evidence="4" id="KW-0489">Methyltransferase</keyword>
<dbReference type="EC" id="2.1.1.386" evidence="11"/>
<evidence type="ECO:0000256" key="1">
    <source>
        <dbReference type="ARBA" id="ARBA00001946"/>
    </source>
</evidence>
<evidence type="ECO:0000256" key="3">
    <source>
        <dbReference type="ARBA" id="ARBA00021330"/>
    </source>
</evidence>
<dbReference type="GO" id="GO:0005737">
    <property type="term" value="C:cytoplasm"/>
    <property type="evidence" value="ECO:0007669"/>
    <property type="project" value="TreeGrafter"/>
</dbReference>
<dbReference type="GO" id="GO:0030422">
    <property type="term" value="P:siRNA processing"/>
    <property type="evidence" value="ECO:0007669"/>
    <property type="project" value="TreeGrafter"/>
</dbReference>
<evidence type="ECO:0000256" key="2">
    <source>
        <dbReference type="ARBA" id="ARBA00009026"/>
    </source>
</evidence>
<dbReference type="Proteomes" id="UP000716291">
    <property type="component" value="Unassembled WGS sequence"/>
</dbReference>
<dbReference type="EMBL" id="JAANQT010000397">
    <property type="protein sequence ID" value="KAG1311351.1"/>
    <property type="molecule type" value="Genomic_DNA"/>
</dbReference>
<dbReference type="SUPFAM" id="SSF53335">
    <property type="entry name" value="S-adenosyl-L-methionine-dependent methyltransferases"/>
    <property type="match status" value="1"/>
</dbReference>
<evidence type="ECO:0000256" key="6">
    <source>
        <dbReference type="ARBA" id="ARBA00022691"/>
    </source>
</evidence>
<reference evidence="13" key="1">
    <citation type="journal article" date="2020" name="Microb. Genom.">
        <title>Genetic diversity of clinical and environmental Mucorales isolates obtained from an investigation of mucormycosis cases among solid organ transplant recipients.</title>
        <authorList>
            <person name="Nguyen M.H."/>
            <person name="Kaul D."/>
            <person name="Muto C."/>
            <person name="Cheng S.J."/>
            <person name="Richter R.A."/>
            <person name="Bruno V.M."/>
            <person name="Liu G."/>
            <person name="Beyhan S."/>
            <person name="Sundermann A.J."/>
            <person name="Mounaud S."/>
            <person name="Pasculle A.W."/>
            <person name="Nierman W.C."/>
            <person name="Driscoll E."/>
            <person name="Cumbie R."/>
            <person name="Clancy C.J."/>
            <person name="Dupont C.L."/>
        </authorList>
    </citation>
    <scope>NUCLEOTIDE SEQUENCE</scope>
    <source>
        <strain evidence="13">GL11</strain>
    </source>
</reference>
<protein>
    <recommendedName>
        <fullName evidence="3">Small RNA 2'-O-methyltransferase</fullName>
        <ecNumber evidence="11">2.1.1.386</ecNumber>
    </recommendedName>
</protein>
<dbReference type="GO" id="GO:0046872">
    <property type="term" value="F:metal ion binding"/>
    <property type="evidence" value="ECO:0007669"/>
    <property type="project" value="UniProtKB-KW"/>
</dbReference>
<proteinExistence type="inferred from homology"/>
<comment type="cofactor">
    <cofactor evidence="1">
        <name>Mg(2+)</name>
        <dbReference type="ChEBI" id="CHEBI:18420"/>
    </cofactor>
</comment>
<keyword evidence="8" id="KW-0460">Magnesium</keyword>
<dbReference type="GO" id="GO:0090486">
    <property type="term" value="F:small RNA 2'-O-methyltransferase activity"/>
    <property type="evidence" value="ECO:0007669"/>
    <property type="project" value="UniProtKB-EC"/>
</dbReference>
<gene>
    <name evidence="13" type="ORF">G6F64_003868</name>
</gene>
<dbReference type="GO" id="GO:0001510">
    <property type="term" value="P:RNA methylation"/>
    <property type="evidence" value="ECO:0007669"/>
    <property type="project" value="InterPro"/>
</dbReference>
<evidence type="ECO:0000256" key="4">
    <source>
        <dbReference type="ARBA" id="ARBA00022603"/>
    </source>
</evidence>
<dbReference type="InterPro" id="IPR026610">
    <property type="entry name" value="Hen1"/>
</dbReference>
<dbReference type="AlphaFoldDB" id="A0A9P7BUJ3"/>